<dbReference type="SUPFAM" id="SSF144083">
    <property type="entry name" value="Magnesium transport protein CorA, transmembrane region"/>
    <property type="match status" value="1"/>
</dbReference>
<gene>
    <name evidence="12" type="primary">corA</name>
    <name evidence="13" type="ORF">AVDCRST_MAG19-1171</name>
</gene>
<dbReference type="InterPro" id="IPR045861">
    <property type="entry name" value="CorA_cytoplasmic_dom"/>
</dbReference>
<dbReference type="Gene3D" id="1.20.58.340">
    <property type="entry name" value="Magnesium transport protein CorA, transmembrane region"/>
    <property type="match status" value="2"/>
</dbReference>
<evidence type="ECO:0000256" key="1">
    <source>
        <dbReference type="ARBA" id="ARBA00004651"/>
    </source>
</evidence>
<keyword evidence="8 12" id="KW-0406">Ion transport</keyword>
<dbReference type="AlphaFoldDB" id="A0A6J4UR61"/>
<dbReference type="InterPro" id="IPR045863">
    <property type="entry name" value="CorA_TM1_TM2"/>
</dbReference>
<dbReference type="Gene3D" id="3.30.460.20">
    <property type="entry name" value="CorA soluble domain-like"/>
    <property type="match status" value="1"/>
</dbReference>
<evidence type="ECO:0000256" key="10">
    <source>
        <dbReference type="ARBA" id="ARBA00034269"/>
    </source>
</evidence>
<reference evidence="13" key="1">
    <citation type="submission" date="2020-02" db="EMBL/GenBank/DDBJ databases">
        <authorList>
            <person name="Meier V. D."/>
        </authorList>
    </citation>
    <scope>NUCLEOTIDE SEQUENCE</scope>
    <source>
        <strain evidence="13">AVDCRST_MAG19</strain>
    </source>
</reference>
<evidence type="ECO:0000313" key="13">
    <source>
        <dbReference type="EMBL" id="CAA9555453.1"/>
    </source>
</evidence>
<evidence type="ECO:0000256" key="7">
    <source>
        <dbReference type="ARBA" id="ARBA00022989"/>
    </source>
</evidence>
<name>A0A6J4UR61_9BACT</name>
<dbReference type="GO" id="GO:0050897">
    <property type="term" value="F:cobalt ion binding"/>
    <property type="evidence" value="ECO:0007669"/>
    <property type="project" value="TreeGrafter"/>
</dbReference>
<protein>
    <recommendedName>
        <fullName evidence="12">Magnesium transport protein CorA</fullName>
    </recommendedName>
</protein>
<dbReference type="InterPro" id="IPR002523">
    <property type="entry name" value="MgTranspt_CorA/ZnTranspt_ZntB"/>
</dbReference>
<keyword evidence="6 12" id="KW-0460">Magnesium</keyword>
<evidence type="ECO:0000256" key="9">
    <source>
        <dbReference type="ARBA" id="ARBA00023136"/>
    </source>
</evidence>
<proteinExistence type="inferred from homology"/>
<dbReference type="PANTHER" id="PTHR46494">
    <property type="entry name" value="CORA FAMILY METAL ION TRANSPORTER (EUROFUNG)"/>
    <property type="match status" value="1"/>
</dbReference>
<dbReference type="FunFam" id="1.20.58.340:FF:000004">
    <property type="entry name" value="Magnesium transport protein CorA"/>
    <property type="match status" value="1"/>
</dbReference>
<evidence type="ECO:0000256" key="11">
    <source>
        <dbReference type="ARBA" id="ARBA00045497"/>
    </source>
</evidence>
<accession>A0A6J4UR61</accession>
<dbReference type="GO" id="GO:0000287">
    <property type="term" value="F:magnesium ion binding"/>
    <property type="evidence" value="ECO:0007669"/>
    <property type="project" value="TreeGrafter"/>
</dbReference>
<dbReference type="Pfam" id="PF01544">
    <property type="entry name" value="CorA"/>
    <property type="match status" value="1"/>
</dbReference>
<dbReference type="InterPro" id="IPR004488">
    <property type="entry name" value="Mg/Co-transport_prot_CorA"/>
</dbReference>
<comment type="function">
    <text evidence="11">Mediates influx of magnesium ions. Alternates between open and closed states. Activated by low cytoplasmic Mg(2+) levels. Inactive when cytoplasmic Mg(2+) levels are high.</text>
</comment>
<organism evidence="13">
    <name type="scientific">uncultured Thermomicrobiales bacterium</name>
    <dbReference type="NCBI Taxonomy" id="1645740"/>
    <lineage>
        <taxon>Bacteria</taxon>
        <taxon>Pseudomonadati</taxon>
        <taxon>Thermomicrobiota</taxon>
        <taxon>Thermomicrobia</taxon>
        <taxon>Thermomicrobiales</taxon>
        <taxon>environmental samples</taxon>
    </lineage>
</organism>
<keyword evidence="5 12" id="KW-0812">Transmembrane</keyword>
<evidence type="ECO:0000256" key="4">
    <source>
        <dbReference type="ARBA" id="ARBA00022475"/>
    </source>
</evidence>
<keyword evidence="7 12" id="KW-1133">Transmembrane helix</keyword>
<evidence type="ECO:0000256" key="6">
    <source>
        <dbReference type="ARBA" id="ARBA00022842"/>
    </source>
</evidence>
<dbReference type="GO" id="GO:0015095">
    <property type="term" value="F:magnesium ion transmembrane transporter activity"/>
    <property type="evidence" value="ECO:0007669"/>
    <property type="project" value="UniProtKB-UniRule"/>
</dbReference>
<evidence type="ECO:0000256" key="12">
    <source>
        <dbReference type="RuleBase" id="RU362010"/>
    </source>
</evidence>
<keyword evidence="4 12" id="KW-1003">Cell membrane</keyword>
<feature type="transmembrane region" description="Helical" evidence="12">
    <location>
        <begin position="267"/>
        <end position="286"/>
    </location>
</feature>
<feature type="transmembrane region" description="Helical" evidence="12">
    <location>
        <begin position="298"/>
        <end position="318"/>
    </location>
</feature>
<dbReference type="GO" id="GO:0015087">
    <property type="term" value="F:cobalt ion transmembrane transporter activity"/>
    <property type="evidence" value="ECO:0007669"/>
    <property type="project" value="UniProtKB-UniRule"/>
</dbReference>
<comment type="similarity">
    <text evidence="2 12">Belongs to the CorA metal ion transporter (MIT) (TC 1.A.35) family.</text>
</comment>
<dbReference type="SUPFAM" id="SSF143865">
    <property type="entry name" value="CorA soluble domain-like"/>
    <property type="match status" value="1"/>
</dbReference>
<sequence length="324" mass="36334">MIKVNVHTDATGLQNDLPLNRISDTLHRSDSLLWVDLIAPTPDELRLVGQEFAFHPLAMEDAARRHQRPKLDHYDGFLLLVFYGLQTENGRPRTREVTLFAGKNYLVTVHDGSLPEIPETADRWCQNVANLGNRGVGLLVYSLLDALVDGYFPCIDELADRVEELETAIFKPGEAGEQAAIFALKKDLLAIRRVLGPERDVMNVLVRRDAPVFGVDGASVVVYFQDVYDHILRVTDAVDTYRDLLSSALDAHLSMTSFRLNEVVRRLTASSIILMSITLIAGIYGMNFEHMPELSWTFGYPFALGLMTAVAGALVVLFRRIHWL</sequence>
<evidence type="ECO:0000256" key="3">
    <source>
        <dbReference type="ARBA" id="ARBA00022448"/>
    </source>
</evidence>
<evidence type="ECO:0000256" key="8">
    <source>
        <dbReference type="ARBA" id="ARBA00023065"/>
    </source>
</evidence>
<comment type="catalytic activity">
    <reaction evidence="10">
        <text>Mg(2+)(in) = Mg(2+)(out)</text>
        <dbReference type="Rhea" id="RHEA:29827"/>
        <dbReference type="ChEBI" id="CHEBI:18420"/>
    </reaction>
</comment>
<keyword evidence="3 12" id="KW-0813">Transport</keyword>
<dbReference type="EMBL" id="CADCWL010000050">
    <property type="protein sequence ID" value="CAA9555453.1"/>
    <property type="molecule type" value="Genomic_DNA"/>
</dbReference>
<evidence type="ECO:0000256" key="5">
    <source>
        <dbReference type="ARBA" id="ARBA00022692"/>
    </source>
</evidence>
<keyword evidence="9 12" id="KW-0472">Membrane</keyword>
<comment type="subcellular location">
    <subcellularLocation>
        <location evidence="1">Cell membrane</location>
        <topology evidence="1">Multi-pass membrane protein</topology>
    </subcellularLocation>
    <subcellularLocation>
        <location evidence="12">Membrane</location>
        <topology evidence="12">Multi-pass membrane protein</topology>
    </subcellularLocation>
</comment>
<dbReference type="CDD" id="cd12822">
    <property type="entry name" value="TmCorA-like"/>
    <property type="match status" value="1"/>
</dbReference>
<dbReference type="NCBIfam" id="TIGR00383">
    <property type="entry name" value="corA"/>
    <property type="match status" value="1"/>
</dbReference>
<dbReference type="PANTHER" id="PTHR46494:SF1">
    <property type="entry name" value="CORA FAMILY METAL ION TRANSPORTER (EUROFUNG)"/>
    <property type="match status" value="1"/>
</dbReference>
<evidence type="ECO:0000256" key="2">
    <source>
        <dbReference type="ARBA" id="ARBA00009765"/>
    </source>
</evidence>
<dbReference type="GO" id="GO:0005886">
    <property type="term" value="C:plasma membrane"/>
    <property type="evidence" value="ECO:0007669"/>
    <property type="project" value="UniProtKB-SubCell"/>
</dbReference>